<dbReference type="PROSITE" id="PS50011">
    <property type="entry name" value="PROTEIN_KINASE_DOM"/>
    <property type="match status" value="1"/>
</dbReference>
<dbReference type="GO" id="GO:0006950">
    <property type="term" value="P:response to stress"/>
    <property type="evidence" value="ECO:0007669"/>
    <property type="project" value="UniProtKB-ARBA"/>
</dbReference>
<keyword evidence="4 9" id="KW-0808">Transferase</keyword>
<evidence type="ECO:0000256" key="1">
    <source>
        <dbReference type="ARBA" id="ARBA00004167"/>
    </source>
</evidence>
<dbReference type="GO" id="GO:0004714">
    <property type="term" value="F:transmembrane receptor protein tyrosine kinase activity"/>
    <property type="evidence" value="ECO:0007669"/>
    <property type="project" value="TreeGrafter"/>
</dbReference>
<dbReference type="InterPro" id="IPR036028">
    <property type="entry name" value="SH3-like_dom_sf"/>
</dbReference>
<dbReference type="InterPro" id="IPR000719">
    <property type="entry name" value="Prot_kinase_dom"/>
</dbReference>
<name>A0A0D8XS49_DICVI</name>
<evidence type="ECO:0000313" key="12">
    <source>
        <dbReference type="EMBL" id="KJH47345.1"/>
    </source>
</evidence>
<dbReference type="SMART" id="SM00220">
    <property type="entry name" value="S_TKc"/>
    <property type="match status" value="1"/>
</dbReference>
<sequence>PLHHSASPSTDSEYEVSKCSTLENNDVLIVERENALDFADNEVTFRYQENEDVNRSQEPSQVFEILFDYKARNNDELNLTAGTTVKLIRKTEEESWFFGECENGNRGLFPVNYVKLLGSDAKLITAEEILEPHTGKEELIGRGASAEVFKVVFNGELVAFKRIRERKPADIEALKREAVVINRLRHPNIIHLLGVCLEHPRIGLVLELCEGGSLKKLCQTLVNSFVSVRVLVDYAAQIASAMKCMAAENLMHRDLKADNVLVKERVCLCNISAYTPTSAAQTMHLHNGIQADGYCQHCKCKALDRLTMKVTDFGNTKKIKDEEEKRQSLVGTYAWMAPEAYKFQNYSEASDVWSFGVLLWELLTRKDPHQGCMPITVAFHVSTKGIDLPIADDCPLKWKGIMQSCWEVAPERRPTFAELLNLFTEYREELERTTFSEEQEALVKRVQDEIQREITEVYVKLNEDGQELVVSCCLKHSN</sequence>
<dbReference type="GO" id="GO:0043235">
    <property type="term" value="C:receptor complex"/>
    <property type="evidence" value="ECO:0007669"/>
    <property type="project" value="TreeGrafter"/>
</dbReference>
<dbReference type="InterPro" id="IPR001452">
    <property type="entry name" value="SH3_domain"/>
</dbReference>
<dbReference type="SUPFAM" id="SSF56112">
    <property type="entry name" value="Protein kinase-like (PK-like)"/>
    <property type="match status" value="1"/>
</dbReference>
<dbReference type="GO" id="GO:0007169">
    <property type="term" value="P:cell surface receptor protein tyrosine kinase signaling pathway"/>
    <property type="evidence" value="ECO:0007669"/>
    <property type="project" value="TreeGrafter"/>
</dbReference>
<dbReference type="PROSITE" id="PS50002">
    <property type="entry name" value="SH3"/>
    <property type="match status" value="1"/>
</dbReference>
<evidence type="ECO:0000259" key="10">
    <source>
        <dbReference type="PROSITE" id="PS50002"/>
    </source>
</evidence>
<dbReference type="GO" id="GO:0004674">
    <property type="term" value="F:protein serine/threonine kinase activity"/>
    <property type="evidence" value="ECO:0007669"/>
    <property type="project" value="UniProtKB-KW"/>
</dbReference>
<accession>A0A0D8XS49</accession>
<feature type="non-terminal residue" evidence="12">
    <location>
        <position position="1"/>
    </location>
</feature>
<gene>
    <name evidence="12" type="ORF">DICVIV_06550</name>
</gene>
<dbReference type="EMBL" id="KN716311">
    <property type="protein sequence ID" value="KJH47345.1"/>
    <property type="molecule type" value="Genomic_DNA"/>
</dbReference>
<dbReference type="Proteomes" id="UP000053766">
    <property type="component" value="Unassembled WGS sequence"/>
</dbReference>
<protein>
    <submittedName>
        <fullName evidence="12">SH3 domain protein</fullName>
    </submittedName>
</protein>
<reference evidence="13" key="2">
    <citation type="journal article" date="2016" name="Sci. Rep.">
        <title>Dictyocaulus viviparus genome, variome and transcriptome elucidate lungworm biology and support future intervention.</title>
        <authorList>
            <person name="McNulty S.N."/>
            <person name="Strube C."/>
            <person name="Rosa B.A."/>
            <person name="Martin J.C."/>
            <person name="Tyagi R."/>
            <person name="Choi Y.J."/>
            <person name="Wang Q."/>
            <person name="Hallsworth Pepin K."/>
            <person name="Zhang X."/>
            <person name="Ozersky P."/>
            <person name="Wilson R.K."/>
            <person name="Sternberg P.W."/>
            <person name="Gasser R.B."/>
            <person name="Mitreva M."/>
        </authorList>
    </citation>
    <scope>NUCLEOTIDE SEQUENCE [LARGE SCALE GENOMIC DNA]</scope>
    <source>
        <strain evidence="13">HannoverDv2000</strain>
    </source>
</reference>
<keyword evidence="4 9" id="KW-0723">Serine/threonine-protein kinase</keyword>
<evidence type="ECO:0000256" key="3">
    <source>
        <dbReference type="ARBA" id="ARBA00022443"/>
    </source>
</evidence>
<dbReference type="Gene3D" id="1.10.510.10">
    <property type="entry name" value="Transferase(Phosphotransferase) domain 1"/>
    <property type="match status" value="1"/>
</dbReference>
<evidence type="ECO:0000259" key="11">
    <source>
        <dbReference type="PROSITE" id="PS50011"/>
    </source>
</evidence>
<dbReference type="Gene3D" id="2.30.30.40">
    <property type="entry name" value="SH3 Domains"/>
    <property type="match status" value="1"/>
</dbReference>
<dbReference type="InterPro" id="IPR001245">
    <property type="entry name" value="Ser-Thr/Tyr_kinase_cat_dom"/>
</dbReference>
<dbReference type="Pfam" id="PF07714">
    <property type="entry name" value="PK_Tyr_Ser-Thr"/>
    <property type="match status" value="1"/>
</dbReference>
<evidence type="ECO:0000256" key="6">
    <source>
        <dbReference type="ARBA" id="ARBA00022840"/>
    </source>
</evidence>
<evidence type="ECO:0000256" key="8">
    <source>
        <dbReference type="PROSITE-ProRule" id="PRU10141"/>
    </source>
</evidence>
<evidence type="ECO:0000256" key="9">
    <source>
        <dbReference type="RuleBase" id="RU000304"/>
    </source>
</evidence>
<comment type="subcellular location">
    <subcellularLocation>
        <location evidence="1">Membrane</location>
        <topology evidence="1">Single-pass membrane protein</topology>
    </subcellularLocation>
</comment>
<dbReference type="GO" id="GO:0005524">
    <property type="term" value="F:ATP binding"/>
    <property type="evidence" value="ECO:0007669"/>
    <property type="project" value="UniProtKB-UniRule"/>
</dbReference>
<dbReference type="GO" id="GO:0005886">
    <property type="term" value="C:plasma membrane"/>
    <property type="evidence" value="ECO:0007669"/>
    <property type="project" value="TreeGrafter"/>
</dbReference>
<dbReference type="PROSITE" id="PS00107">
    <property type="entry name" value="PROTEIN_KINASE_ATP"/>
    <property type="match status" value="1"/>
</dbReference>
<keyword evidence="13" id="KW-1185">Reference proteome</keyword>
<feature type="domain" description="Protein kinase" evidence="11">
    <location>
        <begin position="134"/>
        <end position="427"/>
    </location>
</feature>
<feature type="domain" description="SH3" evidence="10">
    <location>
        <begin position="58"/>
        <end position="119"/>
    </location>
</feature>
<dbReference type="InterPro" id="IPR050122">
    <property type="entry name" value="RTK"/>
</dbReference>
<dbReference type="STRING" id="29172.A0A0D8XS49"/>
<keyword evidence="5 8" id="KW-0547">Nucleotide-binding</keyword>
<dbReference type="InterPro" id="IPR011009">
    <property type="entry name" value="Kinase-like_dom_sf"/>
</dbReference>
<dbReference type="Pfam" id="PF14604">
    <property type="entry name" value="SH3_9"/>
    <property type="match status" value="1"/>
</dbReference>
<evidence type="ECO:0000256" key="4">
    <source>
        <dbReference type="ARBA" id="ARBA00022527"/>
    </source>
</evidence>
<dbReference type="PANTHER" id="PTHR24416">
    <property type="entry name" value="TYROSINE-PROTEIN KINASE RECEPTOR"/>
    <property type="match status" value="1"/>
</dbReference>
<dbReference type="PANTHER" id="PTHR24416:SF611">
    <property type="entry name" value="TYROSINE-PROTEIN KINASE TRANSMEMBRANE RECEPTOR ROR"/>
    <property type="match status" value="1"/>
</dbReference>
<dbReference type="SUPFAM" id="SSF50044">
    <property type="entry name" value="SH3-domain"/>
    <property type="match status" value="1"/>
</dbReference>
<evidence type="ECO:0000256" key="5">
    <source>
        <dbReference type="ARBA" id="ARBA00022741"/>
    </source>
</evidence>
<comment type="similarity">
    <text evidence="2">Belongs to the protein kinase superfamily. STE Ser/Thr protein kinase family. MAP kinase kinase kinase subfamily.</text>
</comment>
<keyword evidence="3 7" id="KW-0728">SH3 domain</keyword>
<dbReference type="PROSITE" id="PS00108">
    <property type="entry name" value="PROTEIN_KINASE_ST"/>
    <property type="match status" value="1"/>
</dbReference>
<evidence type="ECO:0000256" key="2">
    <source>
        <dbReference type="ARBA" id="ARBA00006529"/>
    </source>
</evidence>
<dbReference type="OrthoDB" id="339325at2759"/>
<feature type="binding site" evidence="8">
    <location>
        <position position="161"/>
    </location>
    <ligand>
        <name>ATP</name>
        <dbReference type="ChEBI" id="CHEBI:30616"/>
    </ligand>
</feature>
<dbReference type="PRINTS" id="PR00109">
    <property type="entry name" value="TYRKINASE"/>
</dbReference>
<organism evidence="12 13">
    <name type="scientific">Dictyocaulus viviparus</name>
    <name type="common">Bovine lungworm</name>
    <dbReference type="NCBI Taxonomy" id="29172"/>
    <lineage>
        <taxon>Eukaryota</taxon>
        <taxon>Metazoa</taxon>
        <taxon>Ecdysozoa</taxon>
        <taxon>Nematoda</taxon>
        <taxon>Chromadorea</taxon>
        <taxon>Rhabditida</taxon>
        <taxon>Rhabditina</taxon>
        <taxon>Rhabditomorpha</taxon>
        <taxon>Strongyloidea</taxon>
        <taxon>Metastrongylidae</taxon>
        <taxon>Dictyocaulus</taxon>
    </lineage>
</organism>
<evidence type="ECO:0000256" key="7">
    <source>
        <dbReference type="PROSITE-ProRule" id="PRU00192"/>
    </source>
</evidence>
<dbReference type="AlphaFoldDB" id="A0A0D8XS49"/>
<keyword evidence="4 9" id="KW-0418">Kinase</keyword>
<dbReference type="SMART" id="SM00326">
    <property type="entry name" value="SH3"/>
    <property type="match status" value="1"/>
</dbReference>
<dbReference type="Gene3D" id="3.30.200.20">
    <property type="entry name" value="Phosphorylase Kinase, domain 1"/>
    <property type="match status" value="1"/>
</dbReference>
<dbReference type="InterPro" id="IPR017441">
    <property type="entry name" value="Protein_kinase_ATP_BS"/>
</dbReference>
<dbReference type="InterPro" id="IPR008271">
    <property type="entry name" value="Ser/Thr_kinase_AS"/>
</dbReference>
<keyword evidence="6 8" id="KW-0067">ATP-binding</keyword>
<reference evidence="12 13" key="1">
    <citation type="submission" date="2013-11" db="EMBL/GenBank/DDBJ databases">
        <title>Draft genome of the bovine lungworm Dictyocaulus viviparus.</title>
        <authorList>
            <person name="Mitreva M."/>
        </authorList>
    </citation>
    <scope>NUCLEOTIDE SEQUENCE [LARGE SCALE GENOMIC DNA]</scope>
    <source>
        <strain evidence="12 13">HannoverDv2000</strain>
    </source>
</reference>
<proteinExistence type="inferred from homology"/>
<evidence type="ECO:0000313" key="13">
    <source>
        <dbReference type="Proteomes" id="UP000053766"/>
    </source>
</evidence>